<evidence type="ECO:0000313" key="2">
    <source>
        <dbReference type="Proteomes" id="UP000256970"/>
    </source>
</evidence>
<gene>
    <name evidence="1" type="ORF">BQ4739_LOCUS11583</name>
</gene>
<organism evidence="1 2">
    <name type="scientific">Tetradesmus obliquus</name>
    <name type="common">Green alga</name>
    <name type="synonym">Acutodesmus obliquus</name>
    <dbReference type="NCBI Taxonomy" id="3088"/>
    <lineage>
        <taxon>Eukaryota</taxon>
        <taxon>Viridiplantae</taxon>
        <taxon>Chlorophyta</taxon>
        <taxon>core chlorophytes</taxon>
        <taxon>Chlorophyceae</taxon>
        <taxon>CS clade</taxon>
        <taxon>Sphaeropleales</taxon>
        <taxon>Scenedesmaceae</taxon>
        <taxon>Tetradesmus</taxon>
    </lineage>
</organism>
<reference evidence="1 2" key="1">
    <citation type="submission" date="2016-10" db="EMBL/GenBank/DDBJ databases">
        <authorList>
            <person name="Cai Z."/>
        </authorList>
    </citation>
    <scope>NUCLEOTIDE SEQUENCE [LARGE SCALE GENOMIC DNA]</scope>
</reference>
<name>A0A383W171_TETOB</name>
<protein>
    <submittedName>
        <fullName evidence="1">Uncharacterized protein</fullName>
    </submittedName>
</protein>
<dbReference type="Proteomes" id="UP000256970">
    <property type="component" value="Unassembled WGS sequence"/>
</dbReference>
<keyword evidence="2" id="KW-1185">Reference proteome</keyword>
<evidence type="ECO:0000313" key="1">
    <source>
        <dbReference type="EMBL" id="SZX71435.1"/>
    </source>
</evidence>
<dbReference type="EMBL" id="FNXT01001050">
    <property type="protein sequence ID" value="SZX71435.1"/>
    <property type="molecule type" value="Genomic_DNA"/>
</dbReference>
<sequence>MFELLSSCSRHLGVAGLARVAASSKQLNDTCIIIARRDVQSLLQAALQQATAAASGIEQDQHLQAVLWLLQAAPAAAAAASVSEQLVRLTDVPNRWVLQLVTAGVRIMYPQLLAAASSMVPGMEVWVQAQQQLGVQTDMPAAAVDVCCGDIAAGALNPGVQQLRRSPKGRQLLQAAEQQQLCSGLRGIMQR</sequence>
<accession>A0A383W171</accession>
<dbReference type="AlphaFoldDB" id="A0A383W171"/>
<proteinExistence type="predicted"/>